<organism evidence="2 3">
    <name type="scientific">Rhizoctonia solani</name>
    <dbReference type="NCBI Taxonomy" id="456999"/>
    <lineage>
        <taxon>Eukaryota</taxon>
        <taxon>Fungi</taxon>
        <taxon>Dikarya</taxon>
        <taxon>Basidiomycota</taxon>
        <taxon>Agaricomycotina</taxon>
        <taxon>Agaricomycetes</taxon>
        <taxon>Cantharellales</taxon>
        <taxon>Ceratobasidiaceae</taxon>
        <taxon>Rhizoctonia</taxon>
    </lineage>
</organism>
<evidence type="ECO:0000313" key="2">
    <source>
        <dbReference type="EMBL" id="CUA69705.1"/>
    </source>
</evidence>
<dbReference type="Proteomes" id="UP000044841">
    <property type="component" value="Unassembled WGS sequence"/>
</dbReference>
<keyword evidence="3" id="KW-1185">Reference proteome</keyword>
<accession>A0A0K6FTU5</accession>
<name>A0A0K6FTU5_9AGAM</name>
<feature type="region of interest" description="Disordered" evidence="1">
    <location>
        <begin position="108"/>
        <end position="145"/>
    </location>
</feature>
<proteinExistence type="predicted"/>
<reference evidence="2 3" key="1">
    <citation type="submission" date="2015-07" db="EMBL/GenBank/DDBJ databases">
        <authorList>
            <person name="Noorani M."/>
        </authorList>
    </citation>
    <scope>NUCLEOTIDE SEQUENCE [LARGE SCALE GENOMIC DNA]</scope>
    <source>
        <strain evidence="2">BBA 69670</strain>
    </source>
</reference>
<gene>
    <name evidence="2" type="ORF">RSOLAG22IIIB_08632</name>
</gene>
<evidence type="ECO:0000256" key="1">
    <source>
        <dbReference type="SAM" id="MobiDB-lite"/>
    </source>
</evidence>
<protein>
    <submittedName>
        <fullName evidence="2">Uncharacterized protein</fullName>
    </submittedName>
</protein>
<evidence type="ECO:0000313" key="3">
    <source>
        <dbReference type="Proteomes" id="UP000044841"/>
    </source>
</evidence>
<dbReference type="EMBL" id="CYGV01000913">
    <property type="protein sequence ID" value="CUA69705.1"/>
    <property type="molecule type" value="Genomic_DNA"/>
</dbReference>
<feature type="compositionally biased region" description="Basic and acidic residues" evidence="1">
    <location>
        <begin position="130"/>
        <end position="145"/>
    </location>
</feature>
<dbReference type="AlphaFoldDB" id="A0A0K6FTU5"/>
<feature type="region of interest" description="Disordered" evidence="1">
    <location>
        <begin position="1"/>
        <end position="25"/>
    </location>
</feature>
<sequence length="145" mass="17072">MDDDYKYARPIGGHQSTQGRDFFSARPDPRQHIQMIMEEWRKIRTDPQAASTALGDLQSDFREYGKEKRFNHDGFYVESEDGAIRSRAERDRFYDATKAHLNSYQARLNDIPTHGDPGMERNKATMAEGIKARREQLEEQRRRYD</sequence>